<name>A0A3N9TL44_9VIBR</name>
<keyword evidence="2" id="KW-1185">Reference proteome</keyword>
<proteinExistence type="predicted"/>
<sequence>MQSLRQTFISLIKASCMTICLLVSMSVTTYASDIIIVTNKSSELKQLSRNEIRQIFLGGTLSRKYEPISLATDNKTRTLFNTKVLGLTEGRVRAYWAQLLFTGRSQPPKAFDSTSAAVDYLLANSNVVGYLPADYAIPNGLVVVYEK</sequence>
<dbReference type="Gene3D" id="3.40.190.10">
    <property type="entry name" value="Periplasmic binding protein-like II"/>
    <property type="match status" value="1"/>
</dbReference>
<dbReference type="Proteomes" id="UP000281112">
    <property type="component" value="Unassembled WGS sequence"/>
</dbReference>
<gene>
    <name evidence="1" type="ORF">EES38_06985</name>
</gene>
<protein>
    <recommendedName>
        <fullName evidence="3">Phosphate ABC transporter substrate-binding protein</fullName>
    </recommendedName>
</protein>
<dbReference type="SUPFAM" id="SSF53850">
    <property type="entry name" value="Periplasmic binding protein-like II"/>
    <property type="match status" value="1"/>
</dbReference>
<organism evidence="1 2">
    <name type="scientific">Vibrio viridaestus</name>
    <dbReference type="NCBI Taxonomy" id="2487322"/>
    <lineage>
        <taxon>Bacteria</taxon>
        <taxon>Pseudomonadati</taxon>
        <taxon>Pseudomonadota</taxon>
        <taxon>Gammaproteobacteria</taxon>
        <taxon>Vibrionales</taxon>
        <taxon>Vibrionaceae</taxon>
        <taxon>Vibrio</taxon>
    </lineage>
</organism>
<dbReference type="OrthoDB" id="5368544at2"/>
<evidence type="ECO:0000313" key="2">
    <source>
        <dbReference type="Proteomes" id="UP000281112"/>
    </source>
</evidence>
<reference evidence="1 2" key="1">
    <citation type="submission" date="2018-11" db="EMBL/GenBank/DDBJ databases">
        <title>Vibrio LJC006 sp. nov., isolated from seawater during the bloom of the enteromorpha.</title>
        <authorList>
            <person name="Liang J."/>
        </authorList>
    </citation>
    <scope>NUCLEOTIDE SEQUENCE [LARGE SCALE GENOMIC DNA]</scope>
    <source>
        <strain evidence="1 2">LJC006</strain>
    </source>
</reference>
<dbReference type="EMBL" id="RJVQ01000002">
    <property type="protein sequence ID" value="RQW64315.1"/>
    <property type="molecule type" value="Genomic_DNA"/>
</dbReference>
<dbReference type="RefSeq" id="WP_124936437.1">
    <property type="nucleotide sequence ID" value="NZ_RJVQ01000002.1"/>
</dbReference>
<dbReference type="AlphaFoldDB" id="A0A3N9TL44"/>
<evidence type="ECO:0000313" key="1">
    <source>
        <dbReference type="EMBL" id="RQW64315.1"/>
    </source>
</evidence>
<evidence type="ECO:0008006" key="3">
    <source>
        <dbReference type="Google" id="ProtNLM"/>
    </source>
</evidence>
<accession>A0A3N9TL44</accession>
<comment type="caution">
    <text evidence="1">The sequence shown here is derived from an EMBL/GenBank/DDBJ whole genome shotgun (WGS) entry which is preliminary data.</text>
</comment>